<accession>A0ABM8W6P5</accession>
<reference evidence="1 2" key="1">
    <citation type="submission" date="2021-06" db="EMBL/GenBank/DDBJ databases">
        <authorList>
            <person name="Kallberg Y."/>
            <person name="Tangrot J."/>
            <person name="Rosling A."/>
        </authorList>
    </citation>
    <scope>NUCLEOTIDE SEQUENCE [LARGE SCALE GENOMIC DNA]</scope>
    <source>
        <strain evidence="1 2">120-4 pot B 10/14</strain>
    </source>
</reference>
<evidence type="ECO:0000313" key="1">
    <source>
        <dbReference type="EMBL" id="CAG8539867.1"/>
    </source>
</evidence>
<feature type="non-terminal residue" evidence="1">
    <location>
        <position position="1"/>
    </location>
</feature>
<comment type="caution">
    <text evidence="1">The sequence shown here is derived from an EMBL/GenBank/DDBJ whole genome shotgun (WGS) entry which is preliminary data.</text>
</comment>
<gene>
    <name evidence="1" type="ORF">GMARGA_LOCUS4028</name>
</gene>
<evidence type="ECO:0000313" key="2">
    <source>
        <dbReference type="Proteomes" id="UP000789901"/>
    </source>
</evidence>
<keyword evidence="2" id="KW-1185">Reference proteome</keyword>
<sequence length="55" mass="6637">CQKMRRNKTKKARITKVTKKKKRSWNACEKLAIVTYFERSIERSSTAIEYVNLWD</sequence>
<protein>
    <submittedName>
        <fullName evidence="1">42582_t:CDS:1</fullName>
    </submittedName>
</protein>
<organism evidence="1 2">
    <name type="scientific">Gigaspora margarita</name>
    <dbReference type="NCBI Taxonomy" id="4874"/>
    <lineage>
        <taxon>Eukaryota</taxon>
        <taxon>Fungi</taxon>
        <taxon>Fungi incertae sedis</taxon>
        <taxon>Mucoromycota</taxon>
        <taxon>Glomeromycotina</taxon>
        <taxon>Glomeromycetes</taxon>
        <taxon>Diversisporales</taxon>
        <taxon>Gigasporaceae</taxon>
        <taxon>Gigaspora</taxon>
    </lineage>
</organism>
<name>A0ABM8W6P5_GIGMA</name>
<proteinExistence type="predicted"/>
<dbReference type="EMBL" id="CAJVQB010001535">
    <property type="protein sequence ID" value="CAG8539867.1"/>
    <property type="molecule type" value="Genomic_DNA"/>
</dbReference>
<dbReference type="Proteomes" id="UP000789901">
    <property type="component" value="Unassembled WGS sequence"/>
</dbReference>